<dbReference type="PANTHER" id="PTHR36578">
    <property type="entry name" value="CHROMOSOME 15, WHOLE GENOME SHOTGUN SEQUENCE"/>
    <property type="match status" value="1"/>
</dbReference>
<evidence type="ECO:0000313" key="3">
    <source>
        <dbReference type="RefSeq" id="XP_033455958.1"/>
    </source>
</evidence>
<proteinExistence type="predicted"/>
<gene>
    <name evidence="3" type="ORF">K489DRAFT_83723</name>
</gene>
<reference evidence="3" key="2">
    <citation type="submission" date="2020-04" db="EMBL/GenBank/DDBJ databases">
        <authorList>
            <consortium name="NCBI Genome Project"/>
        </authorList>
    </citation>
    <scope>NUCLEOTIDE SEQUENCE</scope>
    <source>
        <strain evidence="3">CBS 342.82</strain>
    </source>
</reference>
<evidence type="ECO:0000256" key="1">
    <source>
        <dbReference type="SAM" id="SignalP"/>
    </source>
</evidence>
<accession>A0A6J3LWA9</accession>
<dbReference type="PANTHER" id="PTHR36578:SF1">
    <property type="entry name" value="APPLE DOMAIN-CONTAINING PROTEIN"/>
    <property type="match status" value="1"/>
</dbReference>
<keyword evidence="1" id="KW-0732">Signal</keyword>
<sequence length="610" mass="62718">MRFAFFAQTIVSGLIFAANAASLQNRVAACGPLPAGAGPKSDPDTVAAFLALPAISNAANGASTPQGYIKQYSNVQGSSVVTKEYLGVAYLQSYNVDTCAAKCNALQRCNSFNIYFERYPSLEPGSGNSGCANPPSTTNIKCVFFTGSITAAMATNRGQFRNKFQVVIAGSNGYTNPVYLVNQARNEIGVPSNAAQPYCSSILGYNNPTLTTTIVTTSTPLSVQATTGTQTVITTATHIDATTTTITEVVVATITSAVPTTEIKTDAVLTTITSTTSASTTLLLTTTVSTTTLSIPTTTVVTSTVTAAPGTFSKRDISLPSVLSKYPAAVISSACSLAVSPATKTSIVTSVSISTISSTVFATQVTFTTTATTATVTSYTTIGVTDTTSTTTTAFTSPTFTVTTTKINTNVVPESTTITLTSIVDDVATSTTVPIVTSTAITTKTAVSPCAATNYLFQIVTNSNLNGQWVTAEDPEPPTVNTMGWTGIRGLFGITNARQFTVNNNDEQVTSLAATGETYFWVTSILNTNLQFGPYRGGAAFFSPVSCSVESSTDGAVTTVGATGVLMCHSSTGAALAIGACPGSFLSVSPTVSSTCEAVTLAAIPLGPAC</sequence>
<evidence type="ECO:0000313" key="2">
    <source>
        <dbReference type="Proteomes" id="UP000504637"/>
    </source>
</evidence>
<reference evidence="3" key="1">
    <citation type="submission" date="2020-01" db="EMBL/GenBank/DDBJ databases">
        <authorList>
            <consortium name="DOE Joint Genome Institute"/>
            <person name="Haridas S."/>
            <person name="Albert R."/>
            <person name="Binder M."/>
            <person name="Bloem J."/>
            <person name="Labutti K."/>
            <person name="Salamov A."/>
            <person name="Andreopoulos B."/>
            <person name="Baker S.E."/>
            <person name="Barry K."/>
            <person name="Bills G."/>
            <person name="Bluhm B.H."/>
            <person name="Cannon C."/>
            <person name="Castanera R."/>
            <person name="Culley D.E."/>
            <person name="Daum C."/>
            <person name="Ezra D."/>
            <person name="Gonzalez J.B."/>
            <person name="Henrissat B."/>
            <person name="Kuo A."/>
            <person name="Liang C."/>
            <person name="Lipzen A."/>
            <person name="Lutzoni F."/>
            <person name="Magnuson J."/>
            <person name="Mondo S."/>
            <person name="Nolan M."/>
            <person name="Ohm R."/>
            <person name="Pangilinan J."/>
            <person name="Park H.-J."/>
            <person name="Ramirez L."/>
            <person name="Alfaro M."/>
            <person name="Sun H."/>
            <person name="Tritt A."/>
            <person name="Yoshinaga Y."/>
            <person name="Zwiers L.-H."/>
            <person name="Turgeon B.G."/>
            <person name="Goodwin S.B."/>
            <person name="Spatafora J.W."/>
            <person name="Crous P.W."/>
            <person name="Grigoriev I.V."/>
        </authorList>
    </citation>
    <scope>NUCLEOTIDE SEQUENCE</scope>
    <source>
        <strain evidence="3">CBS 342.82</strain>
    </source>
</reference>
<dbReference type="AlphaFoldDB" id="A0A6J3LWA9"/>
<dbReference type="Proteomes" id="UP000504637">
    <property type="component" value="Unplaced"/>
</dbReference>
<keyword evidence="2" id="KW-1185">Reference proteome</keyword>
<name>A0A6J3LWA9_9PEZI</name>
<dbReference type="RefSeq" id="XP_033455958.1">
    <property type="nucleotide sequence ID" value="XM_033608970.1"/>
</dbReference>
<reference evidence="3" key="3">
    <citation type="submission" date="2025-08" db="UniProtKB">
        <authorList>
            <consortium name="RefSeq"/>
        </authorList>
    </citation>
    <scope>IDENTIFICATION</scope>
    <source>
        <strain evidence="3">CBS 342.82</strain>
    </source>
</reference>
<dbReference type="GeneID" id="54366771"/>
<feature type="signal peptide" evidence="1">
    <location>
        <begin position="1"/>
        <end position="20"/>
    </location>
</feature>
<organism evidence="3">
    <name type="scientific">Dissoconium aciculare CBS 342.82</name>
    <dbReference type="NCBI Taxonomy" id="1314786"/>
    <lineage>
        <taxon>Eukaryota</taxon>
        <taxon>Fungi</taxon>
        <taxon>Dikarya</taxon>
        <taxon>Ascomycota</taxon>
        <taxon>Pezizomycotina</taxon>
        <taxon>Dothideomycetes</taxon>
        <taxon>Dothideomycetidae</taxon>
        <taxon>Mycosphaerellales</taxon>
        <taxon>Dissoconiaceae</taxon>
        <taxon>Dissoconium</taxon>
    </lineage>
</organism>
<feature type="chain" id="PRO_5026994536" description="Apple domain-containing protein" evidence="1">
    <location>
        <begin position="21"/>
        <end position="610"/>
    </location>
</feature>
<evidence type="ECO:0008006" key="4">
    <source>
        <dbReference type="Google" id="ProtNLM"/>
    </source>
</evidence>
<protein>
    <recommendedName>
        <fullName evidence="4">Apple domain-containing protein</fullName>
    </recommendedName>
</protein>
<dbReference type="OrthoDB" id="271448at2759"/>